<sequence>MNTNVEKLLNELAKPITHINKDNIINIMSHVDASNPDDAPMIFFLIDTLFDYASRKESPITMKDLIRSILGNVTLLPALYQREIYSDHQDPELDQMISFINSFKQKKFK</sequence>
<comment type="caution">
    <text evidence="1">The sequence shown here is derived from an EMBL/GenBank/DDBJ whole genome shotgun (WGS) entry which is preliminary data.</text>
</comment>
<gene>
    <name evidence="1" type="ORF">M9Y10_027975</name>
</gene>
<accession>A0ABR2KIV3</accession>
<evidence type="ECO:0000313" key="2">
    <source>
        <dbReference type="Proteomes" id="UP001470230"/>
    </source>
</evidence>
<name>A0ABR2KIV3_9EUKA</name>
<dbReference type="Proteomes" id="UP001470230">
    <property type="component" value="Unassembled WGS sequence"/>
</dbReference>
<proteinExistence type="predicted"/>
<organism evidence="1 2">
    <name type="scientific">Tritrichomonas musculus</name>
    <dbReference type="NCBI Taxonomy" id="1915356"/>
    <lineage>
        <taxon>Eukaryota</taxon>
        <taxon>Metamonada</taxon>
        <taxon>Parabasalia</taxon>
        <taxon>Tritrichomonadida</taxon>
        <taxon>Tritrichomonadidae</taxon>
        <taxon>Tritrichomonas</taxon>
    </lineage>
</organism>
<evidence type="ECO:0000313" key="1">
    <source>
        <dbReference type="EMBL" id="KAK8890776.1"/>
    </source>
</evidence>
<keyword evidence="2" id="KW-1185">Reference proteome</keyword>
<dbReference type="EMBL" id="JAPFFF010000004">
    <property type="protein sequence ID" value="KAK8890776.1"/>
    <property type="molecule type" value="Genomic_DNA"/>
</dbReference>
<reference evidence="1 2" key="1">
    <citation type="submission" date="2024-04" db="EMBL/GenBank/DDBJ databases">
        <title>Tritrichomonas musculus Genome.</title>
        <authorList>
            <person name="Alves-Ferreira E."/>
            <person name="Grigg M."/>
            <person name="Lorenzi H."/>
            <person name="Galac M."/>
        </authorList>
    </citation>
    <scope>NUCLEOTIDE SEQUENCE [LARGE SCALE GENOMIC DNA]</scope>
    <source>
        <strain evidence="1 2">EAF2021</strain>
    </source>
</reference>
<protein>
    <submittedName>
        <fullName evidence="1">Uncharacterized protein</fullName>
    </submittedName>
</protein>